<dbReference type="PANTHER" id="PTHR43847:SF1">
    <property type="entry name" value="BLL3993 PROTEIN"/>
    <property type="match status" value="1"/>
</dbReference>
<dbReference type="AlphaFoldDB" id="A0A6J6KBS4"/>
<organism evidence="6">
    <name type="scientific">freshwater metagenome</name>
    <dbReference type="NCBI Taxonomy" id="449393"/>
    <lineage>
        <taxon>unclassified sequences</taxon>
        <taxon>metagenomes</taxon>
        <taxon>ecological metagenomes</taxon>
    </lineage>
</organism>
<feature type="transmembrane region" description="Helical" evidence="5">
    <location>
        <begin position="85"/>
        <end position="118"/>
    </location>
</feature>
<keyword evidence="4 5" id="KW-0472">Membrane</keyword>
<reference evidence="6" key="1">
    <citation type="submission" date="2020-05" db="EMBL/GenBank/DDBJ databases">
        <authorList>
            <person name="Chiriac C."/>
            <person name="Salcher M."/>
            <person name="Ghai R."/>
            <person name="Kavagutti S V."/>
        </authorList>
    </citation>
    <scope>NUCLEOTIDE SEQUENCE</scope>
</reference>
<dbReference type="PANTHER" id="PTHR43847">
    <property type="entry name" value="BLL3993 PROTEIN"/>
    <property type="match status" value="1"/>
</dbReference>
<gene>
    <name evidence="6" type="ORF">UFOPK2237_00254</name>
</gene>
<feature type="transmembrane region" description="Helical" evidence="5">
    <location>
        <begin position="30"/>
        <end position="50"/>
    </location>
</feature>
<dbReference type="Gene3D" id="1.20.120.1630">
    <property type="match status" value="1"/>
</dbReference>
<dbReference type="InterPro" id="IPR052527">
    <property type="entry name" value="Metal_cation-efflux_comp"/>
</dbReference>
<dbReference type="GO" id="GO:0012505">
    <property type="term" value="C:endomembrane system"/>
    <property type="evidence" value="ECO:0007669"/>
    <property type="project" value="UniProtKB-SubCell"/>
</dbReference>
<feature type="transmembrane region" description="Helical" evidence="5">
    <location>
        <begin position="7"/>
        <end position="24"/>
    </location>
</feature>
<keyword evidence="2 5" id="KW-0812">Transmembrane</keyword>
<evidence type="ECO:0000256" key="5">
    <source>
        <dbReference type="SAM" id="Phobius"/>
    </source>
</evidence>
<keyword evidence="3 5" id="KW-1133">Transmembrane helix</keyword>
<dbReference type="EMBL" id="CAEZWI010000016">
    <property type="protein sequence ID" value="CAB4646606.1"/>
    <property type="molecule type" value="Genomic_DNA"/>
</dbReference>
<accession>A0A6J6KBS4</accession>
<name>A0A6J6KBS4_9ZZZZ</name>
<evidence type="ECO:0000256" key="3">
    <source>
        <dbReference type="ARBA" id="ARBA00022989"/>
    </source>
</evidence>
<protein>
    <submittedName>
        <fullName evidence="6">Unannotated protein</fullName>
    </submittedName>
</protein>
<evidence type="ECO:0000256" key="1">
    <source>
        <dbReference type="ARBA" id="ARBA00004127"/>
    </source>
</evidence>
<dbReference type="Pfam" id="PF04191">
    <property type="entry name" value="PEMT"/>
    <property type="match status" value="1"/>
</dbReference>
<sequence>MDDLQKGKRLVFLQFALIIVLAIFPDSATVAPWLNIAGTVLIAIGLVLLFTGFRGLGKSLTANPVPNADGVLVTTGVYSIMRHPIYLGLLIITLGLVISSGVWAQIIIWVALAVLLTYKMRWEEVLLSAKYKGYAEYMAKVPAIIPGLKRRK</sequence>
<evidence type="ECO:0000256" key="4">
    <source>
        <dbReference type="ARBA" id="ARBA00023136"/>
    </source>
</evidence>
<dbReference type="InterPro" id="IPR007318">
    <property type="entry name" value="Phopholipid_MeTrfase"/>
</dbReference>
<comment type="subcellular location">
    <subcellularLocation>
        <location evidence="1">Endomembrane system</location>
        <topology evidence="1">Multi-pass membrane protein</topology>
    </subcellularLocation>
</comment>
<evidence type="ECO:0000313" key="6">
    <source>
        <dbReference type="EMBL" id="CAB4646606.1"/>
    </source>
</evidence>
<evidence type="ECO:0000256" key="2">
    <source>
        <dbReference type="ARBA" id="ARBA00022692"/>
    </source>
</evidence>
<proteinExistence type="predicted"/>